<accession>A0ABY9Y8D4</accession>
<dbReference type="RefSeq" id="WP_311181899.1">
    <property type="nucleotide sequence ID" value="NZ_CP115543.1"/>
</dbReference>
<dbReference type="PANTHER" id="PTHR10357:SF216">
    <property type="entry name" value="MALTOOLIGOSYL TREHALOSE SYNTHASE-RELATED"/>
    <property type="match status" value="1"/>
</dbReference>
<dbReference type="Gene3D" id="1.10.10.470">
    <property type="entry name" value="Maltooligosyl trehalose synthase, domain 4"/>
    <property type="match status" value="1"/>
</dbReference>
<feature type="domain" description="Glycosyl hydrolase family 13 catalytic" evidence="1">
    <location>
        <begin position="17"/>
        <end position="450"/>
    </location>
</feature>
<evidence type="ECO:0000313" key="3">
    <source>
        <dbReference type="Proteomes" id="UP001305421"/>
    </source>
</evidence>
<dbReference type="SUPFAM" id="SSF51445">
    <property type="entry name" value="(Trans)glycosidases"/>
    <property type="match status" value="1"/>
</dbReference>
<dbReference type="SMART" id="SM00642">
    <property type="entry name" value="Aamy"/>
    <property type="match status" value="1"/>
</dbReference>
<dbReference type="CDD" id="cd11336">
    <property type="entry name" value="AmyAc_MTSase"/>
    <property type="match status" value="1"/>
</dbReference>
<evidence type="ECO:0000313" key="2">
    <source>
        <dbReference type="EMBL" id="WNH47119.1"/>
    </source>
</evidence>
<dbReference type="PANTHER" id="PTHR10357">
    <property type="entry name" value="ALPHA-AMYLASE FAMILY MEMBER"/>
    <property type="match status" value="1"/>
</dbReference>
<reference evidence="2 3" key="1">
    <citation type="submission" date="2022-12" db="EMBL/GenBank/DDBJ databases">
        <title>Two new species, Stenotrophomonas aracearum and Stenotrophomonas oahuensis, isolated from Anthurium (Araceae family) in Hawaii.</title>
        <authorList>
            <person name="Chunag S.C."/>
            <person name="Dobhal S."/>
            <person name="Alvarez A."/>
            <person name="Arif M."/>
        </authorList>
    </citation>
    <scope>NUCLEOTIDE SEQUENCE [LARGE SCALE GENOMIC DNA]</scope>
    <source>
        <strain evidence="2 3">A5588</strain>
    </source>
</reference>
<dbReference type="Proteomes" id="UP001305421">
    <property type="component" value="Chromosome"/>
</dbReference>
<sequence length="835" mass="92741">MTPVRATVRLQLHAGFTLADAARQVDYYAALGISHLYLSPIWRAVSGSTHGYDVVDPTEVNPELGGEAALRALSATARAHGMGLVLDIVPNHMAAHADNRWWWDVLLHGQRSGCAHWFDIQWNAPLAEGRVQLPVLDRPLQDAMSDGVLQVDRDGDGEAPTLLHHDSRLPLAGAGAPDAASAGVPELLDAQAYRPIWWRLGDDRINYRRFFTISSLAGLQVQHDDVFETVHRLPLALLAEGVADGLRVDHVDGLADPQAYLQRLRGAMDAACAGREHPPLLWVEKILAPDEELPPEWMCDGTTGYDFMDQVSAWLHQPTGEAALAAHWQARSGRPASFAIEERLARQEVLERGLRSEFDAVLRHLLGMERDTVAADARWGRTVMARALAALLVRFPVYRSYATDHGCSEGDHAWWSEVLEGVVREERPDTALAAQWIAARFWAEAADPARDALRVRFQQLSAPLNAKAVEDRAFYRYGVLLSRNEVGSRPDQFALSTRALHTRALMRAHRHPQAMLATATHDHKRGEDSRARLAVLSEHPQWWTRQTRTLERTAKRIGLRLPPAPVAQMLWQTLVGAWPVQGLAEPVAFSARILQWQVKAMREGDLWSSWTDPDAGFEARLEAFTHDLLSHRAAAPVRRVLEQSVLHIAAAGARNGLAQLALRLTLPGVPDLYQGTEGWDLSLVDPDNRRPVDYAQRRGWLADPRSWPQLLAQWQDGAVKARLLRRLLEARRQQPALFRDGDYQPLHADREVPMLAFVRSGAGARLLVTVAHHTGAEPARVGAALGDAHWRGAALSVPPGRYRNLLTGAEFTSDGAPTRLRQLFNGSPVAIYSTW</sequence>
<proteinExistence type="predicted"/>
<protein>
    <submittedName>
        <fullName evidence="2">Malto-oligosyltrehalose synthase</fullName>
    </submittedName>
</protein>
<keyword evidence="3" id="KW-1185">Reference proteome</keyword>
<organism evidence="2 3">
    <name type="scientific">Stenotrophomonas aracearum</name>
    <dbReference type="NCBI Taxonomy" id="3003272"/>
    <lineage>
        <taxon>Bacteria</taxon>
        <taxon>Pseudomonadati</taxon>
        <taxon>Pseudomonadota</taxon>
        <taxon>Gammaproteobacteria</taxon>
        <taxon>Lysobacterales</taxon>
        <taxon>Lysobacteraceae</taxon>
        <taxon>Stenotrophomonas</taxon>
    </lineage>
</organism>
<dbReference type="InterPro" id="IPR012767">
    <property type="entry name" value="Trehalose_TreY"/>
</dbReference>
<dbReference type="Gene3D" id="3.30.1590.10">
    <property type="entry name" value="Maltooligosyl trehalose synthase, domain 2"/>
    <property type="match status" value="1"/>
</dbReference>
<gene>
    <name evidence="2" type="primary">treY</name>
    <name evidence="2" type="ORF">PDM28_10385</name>
</gene>
<dbReference type="Pfam" id="PF00128">
    <property type="entry name" value="Alpha-amylase"/>
    <property type="match status" value="1"/>
</dbReference>
<dbReference type="InterPro" id="IPR013797">
    <property type="entry name" value="Maltooligo_trehalose_synth_4"/>
</dbReference>
<name>A0ABY9Y8D4_9GAMM</name>
<dbReference type="Gene3D" id="1.10.150.200">
    <property type="entry name" value="Maltooligosyl trehalose synthase, domain 3"/>
    <property type="match status" value="1"/>
</dbReference>
<dbReference type="NCBIfam" id="TIGR02401">
    <property type="entry name" value="trehalose_TreY"/>
    <property type="match status" value="1"/>
</dbReference>
<evidence type="ECO:0000259" key="1">
    <source>
        <dbReference type="SMART" id="SM00642"/>
    </source>
</evidence>
<dbReference type="EMBL" id="CP115543">
    <property type="protein sequence ID" value="WNH47119.1"/>
    <property type="molecule type" value="Genomic_DNA"/>
</dbReference>
<dbReference type="Gene3D" id="3.20.20.80">
    <property type="entry name" value="Glycosidases"/>
    <property type="match status" value="1"/>
</dbReference>
<dbReference type="InterPro" id="IPR017853">
    <property type="entry name" value="GH"/>
</dbReference>
<dbReference type="InterPro" id="IPR006047">
    <property type="entry name" value="GH13_cat_dom"/>
</dbReference>